<organism evidence="2">
    <name type="scientific">Volvox carteri f. nagariensis</name>
    <dbReference type="NCBI Taxonomy" id="3068"/>
    <lineage>
        <taxon>Eukaryota</taxon>
        <taxon>Viridiplantae</taxon>
        <taxon>Chlorophyta</taxon>
        <taxon>core chlorophytes</taxon>
        <taxon>Chlorophyceae</taxon>
        <taxon>CS clade</taxon>
        <taxon>Chlamydomonadales</taxon>
        <taxon>Volvocaceae</taxon>
        <taxon>Volvox</taxon>
    </lineage>
</organism>
<dbReference type="InParanoid" id="D8U567"/>
<keyword evidence="2" id="KW-1185">Reference proteome</keyword>
<reference evidence="1 2" key="1">
    <citation type="journal article" date="2010" name="Science">
        <title>Genomic analysis of organismal complexity in the multicellular green alga Volvox carteri.</title>
        <authorList>
            <person name="Prochnik S.E."/>
            <person name="Umen J."/>
            <person name="Nedelcu A.M."/>
            <person name="Hallmann A."/>
            <person name="Miller S.M."/>
            <person name="Nishii I."/>
            <person name="Ferris P."/>
            <person name="Kuo A."/>
            <person name="Mitros T."/>
            <person name="Fritz-Laylin L.K."/>
            <person name="Hellsten U."/>
            <person name="Chapman J."/>
            <person name="Simakov O."/>
            <person name="Rensing S.A."/>
            <person name="Terry A."/>
            <person name="Pangilinan J."/>
            <person name="Kapitonov V."/>
            <person name="Jurka J."/>
            <person name="Salamov A."/>
            <person name="Shapiro H."/>
            <person name="Schmutz J."/>
            <person name="Grimwood J."/>
            <person name="Lindquist E."/>
            <person name="Lucas S."/>
            <person name="Grigoriev I.V."/>
            <person name="Schmitt R."/>
            <person name="Kirk D."/>
            <person name="Rokhsar D.S."/>
        </authorList>
    </citation>
    <scope>NUCLEOTIDE SEQUENCE [LARGE SCALE GENOMIC DNA]</scope>
    <source>
        <strain evidence="2">f. Nagariensis / Eve</strain>
    </source>
</reference>
<dbReference type="OrthoDB" id="551691at2759"/>
<dbReference type="RefSeq" id="XP_002953771.1">
    <property type="nucleotide sequence ID" value="XM_002953725.1"/>
</dbReference>
<proteinExistence type="predicted"/>
<protein>
    <submittedName>
        <fullName evidence="1">Uncharacterized protein</fullName>
    </submittedName>
</protein>
<dbReference type="GeneID" id="9616561"/>
<sequence>MFVADGIDAYQVSTSDYDGSTAVLTTAGSLPLPETNAAGDRGDALLKGLSSPAFHNTLASQGKPGPKVRIGAASITSSPAVTAAATAAFTLSMGTSMGVSAHALVDHATVGCSQVDAHGVRFGPGTQPRASGPCVTAHTGGGGCSLTFAAAAHAAAGDGGWPSLPCWQASPCAAIAATATPTVVTLPPRRPIPLSTKRGLYEGTVRGGSARNTWMYITARTPPG</sequence>
<name>D8U567_VOLCA</name>
<dbReference type="Proteomes" id="UP000001058">
    <property type="component" value="Unassembled WGS sequence"/>
</dbReference>
<accession>D8U567</accession>
<dbReference type="KEGG" id="vcn:VOLCADRAFT_94587"/>
<evidence type="ECO:0000313" key="2">
    <source>
        <dbReference type="Proteomes" id="UP000001058"/>
    </source>
</evidence>
<gene>
    <name evidence="1" type="ORF">VOLCADRAFT_94587</name>
</gene>
<evidence type="ECO:0000313" key="1">
    <source>
        <dbReference type="EMBL" id="EFJ45095.1"/>
    </source>
</evidence>
<dbReference type="AlphaFoldDB" id="D8U567"/>
<dbReference type="EMBL" id="GL378359">
    <property type="protein sequence ID" value="EFJ45095.1"/>
    <property type="molecule type" value="Genomic_DNA"/>
</dbReference>